<dbReference type="HOGENOM" id="CLU_068775_0_0_1"/>
<dbReference type="Gramene" id="Zm00001eb400290_T001">
    <property type="protein sequence ID" value="Zm00001eb400290_P001"/>
    <property type="gene ID" value="Zm00001eb400290"/>
</dbReference>
<accession>B6TL61</accession>
<name>B6TL61_MAIZE</name>
<dbReference type="EMBL" id="EU965726">
    <property type="protein sequence ID" value="ACG37844.1"/>
    <property type="molecule type" value="mRNA"/>
</dbReference>
<reference evidence="2" key="1">
    <citation type="journal article" date="2009" name="Plant Mol. Biol.">
        <title>Insights into corn genes derived from large-scale cDNA sequencing.</title>
        <authorList>
            <person name="Alexandrov N.N."/>
            <person name="Brover V.V."/>
            <person name="Freidin S."/>
            <person name="Troukhan M.E."/>
            <person name="Tatarinova T.V."/>
            <person name="Zhang H."/>
            <person name="Swaller T.J."/>
            <person name="Lu Y.P."/>
            <person name="Bouck J."/>
            <person name="Flavell R.B."/>
            <person name="Feldmann K.A."/>
        </authorList>
    </citation>
    <scope>NUCLEOTIDE SEQUENCE</scope>
</reference>
<reference evidence="5" key="2">
    <citation type="journal article" date="2009" name="Science">
        <title>The B73 maize genome: complexity, diversity, and dynamics.</title>
        <authorList>
            <person name="Schnable P.S."/>
            <person name="Ware D."/>
            <person name="Fulton R.S."/>
            <person name="Stein J.C."/>
            <person name="Wei F."/>
            <person name="Pasternak S."/>
            <person name="Liang C."/>
            <person name="Zhang J."/>
            <person name="Fulton L."/>
            <person name="Graves T.A."/>
            <person name="Minx P."/>
            <person name="Reily A.D."/>
            <person name="Courtney L."/>
            <person name="Kruchowski S.S."/>
            <person name="Tomlinson C."/>
            <person name="Strong C."/>
            <person name="Delehaunty K."/>
            <person name="Fronick C."/>
            <person name="Courtney B."/>
            <person name="Rock S.M."/>
            <person name="Belter E."/>
            <person name="Du F."/>
            <person name="Kim K."/>
            <person name="Abbott R.M."/>
            <person name="Cotton M."/>
            <person name="Levy A."/>
            <person name="Marchetto P."/>
            <person name="Ochoa K."/>
            <person name="Jackson S.M."/>
            <person name="Gillam B."/>
            <person name="Chen W."/>
            <person name="Yan L."/>
            <person name="Higginbotham J."/>
            <person name="Cardenas M."/>
            <person name="Waligorski J."/>
            <person name="Applebaum E."/>
            <person name="Phelps L."/>
            <person name="Falcone J."/>
            <person name="Kanchi K."/>
            <person name="Thane T."/>
            <person name="Scimone A."/>
            <person name="Thane N."/>
            <person name="Henke J."/>
            <person name="Wang T."/>
            <person name="Ruppert J."/>
            <person name="Shah N."/>
            <person name="Rotter K."/>
            <person name="Hodges J."/>
            <person name="Ingenthron E."/>
            <person name="Cordes M."/>
            <person name="Kohlberg S."/>
            <person name="Sgro J."/>
            <person name="Delgado B."/>
            <person name="Mead K."/>
            <person name="Chinwalla A."/>
            <person name="Leonard S."/>
            <person name="Crouse K."/>
            <person name="Collura K."/>
            <person name="Kudrna D."/>
            <person name="Currie J."/>
            <person name="He R."/>
            <person name="Angelova A."/>
            <person name="Rajasekar S."/>
            <person name="Mueller T."/>
            <person name="Lomeli R."/>
            <person name="Scara G."/>
            <person name="Ko A."/>
            <person name="Delaney K."/>
            <person name="Wissotski M."/>
            <person name="Lopez G."/>
            <person name="Campos D."/>
            <person name="Braidotti M."/>
            <person name="Ashley E."/>
            <person name="Golser W."/>
            <person name="Kim H."/>
            <person name="Lee S."/>
            <person name="Lin J."/>
            <person name="Dujmic Z."/>
            <person name="Kim W."/>
            <person name="Talag J."/>
            <person name="Zuccolo A."/>
            <person name="Fan C."/>
            <person name="Sebastian A."/>
            <person name="Kramer M."/>
            <person name="Spiegel L."/>
            <person name="Nascimento L."/>
            <person name="Zutavern T."/>
            <person name="Miller B."/>
            <person name="Ambroise C."/>
            <person name="Muller S."/>
            <person name="Spooner W."/>
            <person name="Narechania A."/>
            <person name="Ren L."/>
            <person name="Wei S."/>
            <person name="Kumari S."/>
            <person name="Faga B."/>
            <person name="Levy M.J."/>
            <person name="McMahan L."/>
            <person name="Van Buren P."/>
            <person name="Vaughn M.W."/>
            <person name="Ying K."/>
            <person name="Yeh C.-T."/>
            <person name="Emrich S.J."/>
            <person name="Jia Y."/>
            <person name="Kalyanaraman A."/>
            <person name="Hsia A.-P."/>
            <person name="Barbazuk W.B."/>
            <person name="Baucom R.S."/>
            <person name="Brutnell T.P."/>
            <person name="Carpita N.C."/>
            <person name="Chaparro C."/>
            <person name="Chia J.-M."/>
            <person name="Deragon J.-M."/>
            <person name="Estill J.C."/>
            <person name="Fu Y."/>
            <person name="Jeddeloh J.A."/>
            <person name="Han Y."/>
            <person name="Lee H."/>
            <person name="Li P."/>
            <person name="Lisch D.R."/>
            <person name="Liu S."/>
            <person name="Liu Z."/>
            <person name="Nagel D.H."/>
            <person name="McCann M.C."/>
            <person name="SanMiguel P."/>
            <person name="Myers A.M."/>
            <person name="Nettleton D."/>
            <person name="Nguyen J."/>
            <person name="Penning B.W."/>
            <person name="Ponnala L."/>
            <person name="Schneider K.L."/>
            <person name="Schwartz D.C."/>
            <person name="Sharma A."/>
            <person name="Soderlund C."/>
            <person name="Springer N.M."/>
            <person name="Sun Q."/>
            <person name="Wang H."/>
            <person name="Waterman M."/>
            <person name="Westerman R."/>
            <person name="Wolfgruber T.K."/>
            <person name="Yang L."/>
            <person name="Yu Y."/>
            <person name="Zhang L."/>
            <person name="Zhou S."/>
            <person name="Zhu Q."/>
            <person name="Bennetzen J.L."/>
            <person name="Dawe R.K."/>
            <person name="Jiang J."/>
            <person name="Jiang N."/>
            <person name="Presting G.G."/>
            <person name="Wessler S.R."/>
            <person name="Aluru S."/>
            <person name="Martienssen R.A."/>
            <person name="Clifton S.W."/>
            <person name="McCombie W.R."/>
            <person name="Wing R.A."/>
            <person name="Wilson R.K."/>
        </authorList>
    </citation>
    <scope>NUCLEOTIDE SEQUENCE [LARGE SCALE GENOMIC DNA]</scope>
    <source>
        <strain evidence="5">cv. B73</strain>
    </source>
</reference>
<dbReference type="PANTHER" id="PTHR15827:SF2">
    <property type="entry name" value="CYCLIN-DEPENDENT KINASE 2-INTERACTING PROTEIN"/>
    <property type="match status" value="1"/>
</dbReference>
<organism evidence="2">
    <name type="scientific">Zea mays</name>
    <name type="common">Maize</name>
    <dbReference type="NCBI Taxonomy" id="4577"/>
    <lineage>
        <taxon>Eukaryota</taxon>
        <taxon>Viridiplantae</taxon>
        <taxon>Streptophyta</taxon>
        <taxon>Embryophyta</taxon>
        <taxon>Tracheophyta</taxon>
        <taxon>Spermatophyta</taxon>
        <taxon>Magnoliopsida</taxon>
        <taxon>Liliopsida</taxon>
        <taxon>Poales</taxon>
        <taxon>Poaceae</taxon>
        <taxon>PACMAD clade</taxon>
        <taxon>Panicoideae</taxon>
        <taxon>Andropogonodae</taxon>
        <taxon>Andropogoneae</taxon>
        <taxon>Tripsacinae</taxon>
        <taxon>Zea</taxon>
    </lineage>
</organism>
<dbReference type="STRING" id="4577.B6TL61"/>
<evidence type="ECO:0000313" key="2">
    <source>
        <dbReference type="EMBL" id="ACG37844.1"/>
    </source>
</evidence>
<evidence type="ECO:0000313" key="5">
    <source>
        <dbReference type="Proteomes" id="UP000007305"/>
    </source>
</evidence>
<reference evidence="3" key="3">
    <citation type="submission" date="2015-12" db="EMBL/GenBank/DDBJ databases">
        <title>Update maize B73 reference genome by single molecule sequencing technologies.</title>
        <authorList>
            <consortium name="Maize Genome Sequencing Project"/>
            <person name="Ware D."/>
        </authorList>
    </citation>
    <scope>NUCLEOTIDE SEQUENCE</scope>
    <source>
        <tissue evidence="3">Seedling</tissue>
    </source>
</reference>
<dbReference type="KEGG" id="zma:100276923"/>
<dbReference type="EMBL" id="CM000785">
    <property type="protein sequence ID" value="AQL08782.1"/>
    <property type="molecule type" value="Genomic_DNA"/>
</dbReference>
<evidence type="ECO:0007829" key="6">
    <source>
        <dbReference type="PeptideAtlas" id="B6TL61"/>
    </source>
</evidence>
<feature type="compositionally biased region" description="Low complexity" evidence="1">
    <location>
        <begin position="15"/>
        <end position="27"/>
    </location>
</feature>
<dbReference type="EMBL" id="CM000785">
    <property type="protein sequence ID" value="AQL08785.1"/>
    <property type="molecule type" value="Genomic_DNA"/>
</dbReference>
<feature type="region of interest" description="Disordered" evidence="1">
    <location>
        <begin position="1"/>
        <end position="27"/>
    </location>
</feature>
<dbReference type="EnsemblPlants" id="Zm00001eb400290_T001">
    <property type="protein sequence ID" value="Zm00001eb400290_P001"/>
    <property type="gene ID" value="Zm00001eb400290"/>
</dbReference>
<dbReference type="OrthoDB" id="1913984at2759"/>
<dbReference type="OMA" id="FWDISAF"/>
<reference evidence="4" key="4">
    <citation type="submission" date="2019-07" db="EMBL/GenBank/DDBJ databases">
        <authorList>
            <person name="Seetharam A."/>
            <person name="Woodhouse M."/>
            <person name="Cannon E."/>
        </authorList>
    </citation>
    <scope>NUCLEOTIDE SEQUENCE [LARGE SCALE GENOMIC DNA]</scope>
    <source>
        <strain evidence="4">cv. B73</strain>
    </source>
</reference>
<dbReference type="PANTHER" id="PTHR15827">
    <property type="entry name" value="CYCLIN-DEPENDENT KINASE 2-INTERACTING PROTEIN"/>
    <property type="match status" value="1"/>
</dbReference>
<evidence type="ECO:0000256" key="1">
    <source>
        <dbReference type="SAM" id="MobiDB-lite"/>
    </source>
</evidence>
<dbReference type="AlphaFoldDB" id="B6TL61"/>
<dbReference type="PaxDb" id="4577-GRMZM5G896916_P01"/>
<keyword evidence="6" id="KW-1267">Proteomics identification</keyword>
<keyword evidence="5" id="KW-1185">Reference proteome</keyword>
<reference evidence="4" key="5">
    <citation type="submission" date="2021-05" db="UniProtKB">
        <authorList>
            <consortium name="EnsemblPlants"/>
        </authorList>
    </citation>
    <scope>IDENTIFICATION</scope>
    <source>
        <strain evidence="4">cv. B73</strain>
    </source>
</reference>
<proteinExistence type="evidence at protein level"/>
<sequence length="296" mass="33047">METSAATPTRPPHPAAASPSPSPSSSLRLWRSAAQRNVRNQWSRLSAAKEQWLAAVADGRAHASALVNAHLCRRNMPATDLGVLKDMPGIRDKANSKLVLREEQYSGMLLSAYKEMVRQLSYLVEASHSMRCFSKAAPNCSITQFSDRQDNLNDSGDGGGAPVFKWFSILEFETLAQELVQMFVSEQKLKRLLLLEFLSIALKEGVELQTSLNWGDELYDGESNELQSIGLQSGDAYSPPENWCAERLGSQRPGNLPLHEVLQVYLTTWHANMNINRSRIGEIFELVEEEMKIKLS</sequence>
<dbReference type="Proteomes" id="UP000007305">
    <property type="component" value="Chromosome 9"/>
</dbReference>
<evidence type="ECO:0000313" key="3">
    <source>
        <dbReference type="EMBL" id="AQL08779.1"/>
    </source>
</evidence>
<dbReference type="FunCoup" id="B6TL61">
    <property type="interactions" value="1958"/>
</dbReference>
<dbReference type="eggNOG" id="ENOG502QR42">
    <property type="taxonomic scope" value="Eukaryota"/>
</dbReference>
<dbReference type="RefSeq" id="NP_001144089.1">
    <property type="nucleotide sequence ID" value="NM_001150617.2"/>
</dbReference>
<evidence type="ECO:0000313" key="4">
    <source>
        <dbReference type="EnsemblPlants" id="Zm00001eb400290_P001"/>
    </source>
</evidence>
<gene>
    <name evidence="4" type="primary">LOC100276923</name>
    <name evidence="3" type="ORF">ZEAMMB73_Zm00001d048098</name>
</gene>
<dbReference type="GeneID" id="100276923"/>
<protein>
    <submittedName>
        <fullName evidence="3">Stellacyanin</fullName>
    </submittedName>
</protein>
<dbReference type="ExpressionAtlas" id="B6TL61">
    <property type="expression patterns" value="baseline and differential"/>
</dbReference>
<dbReference type="EMBL" id="CM000785">
    <property type="protein sequence ID" value="AQL08779.1"/>
    <property type="molecule type" value="Genomic_DNA"/>
</dbReference>